<keyword evidence="5" id="KW-1185">Reference proteome</keyword>
<evidence type="ECO:0000259" key="3">
    <source>
        <dbReference type="Pfam" id="PF13421"/>
    </source>
</evidence>
<evidence type="ECO:0000259" key="2">
    <source>
        <dbReference type="Pfam" id="PF12773"/>
    </source>
</evidence>
<feature type="region of interest" description="Disordered" evidence="1">
    <location>
        <begin position="296"/>
        <end position="320"/>
    </location>
</feature>
<comment type="caution">
    <text evidence="4">The sequence shown here is derived from an EMBL/GenBank/DDBJ whole genome shotgun (WGS) entry which is preliminary data.</text>
</comment>
<protein>
    <submittedName>
        <fullName evidence="4">SPFH domain-containing protein</fullName>
    </submittedName>
</protein>
<dbReference type="Pfam" id="PF12773">
    <property type="entry name" value="DZR"/>
    <property type="match status" value="1"/>
</dbReference>
<sequence>MGFFKKQLLDIIQWLDNSHDTLVYMYPMEDQEIQYGAQLIVRPGQMAVFVDKGQIADIFGPGTYKLETDNLPFLGDLKGWAYGFKSPFKSDIFFVSTKEMMNNKWGTPGPIWIPDPQFGQVQVRAFGTYTFSICDPKQFIEMVSSTNNKYTKESINAQLKDYIINHFSDAIGSLNVTVAQIASQYNEISKQMIQDVGEAFKMFGLQLNTFTVNNISLPEELQKSLQELTDMNIRGSVDTDRLARIQSIRQMDIMEKSTENKGLNGMMQSGMGLTMGMQMGQAFNQNMQNMNTLNQQASSGATAPTSQQQPTQPQNIDGGRRCTNCGQILGEQAKFCTECGTKVEVATPKKRFCPECGTLAEDGAKFCNECGTKL</sequence>
<accession>A0AA42J389</accession>
<feature type="domain" description="SPFH" evidence="3">
    <location>
        <begin position="23"/>
        <end position="232"/>
    </location>
</feature>
<proteinExistence type="predicted"/>
<feature type="domain" description="DZANK-type" evidence="2">
    <location>
        <begin position="322"/>
        <end position="371"/>
    </location>
</feature>
<dbReference type="Gene3D" id="3.30.479.30">
    <property type="entry name" value="Band 7 domain"/>
    <property type="match status" value="1"/>
</dbReference>
<dbReference type="InterPro" id="IPR025874">
    <property type="entry name" value="DZR"/>
</dbReference>
<evidence type="ECO:0000313" key="4">
    <source>
        <dbReference type="EMBL" id="MDA3733863.1"/>
    </source>
</evidence>
<organism evidence="4 5">
    <name type="scientific">Holtiella tumoricola</name>
    <dbReference type="NCBI Taxonomy" id="3018743"/>
    <lineage>
        <taxon>Bacteria</taxon>
        <taxon>Bacillati</taxon>
        <taxon>Bacillota</taxon>
        <taxon>Clostridia</taxon>
        <taxon>Lachnospirales</taxon>
        <taxon>Cellulosilyticaceae</taxon>
        <taxon>Holtiella</taxon>
    </lineage>
</organism>
<evidence type="ECO:0000256" key="1">
    <source>
        <dbReference type="SAM" id="MobiDB-lite"/>
    </source>
</evidence>
<dbReference type="PANTHER" id="PTHR37826">
    <property type="entry name" value="FLOTILLIN BAND_7_5 DOMAIN PROTEIN"/>
    <property type="match status" value="1"/>
</dbReference>
<dbReference type="InterPro" id="IPR036013">
    <property type="entry name" value="Band_7/SPFH_dom_sf"/>
</dbReference>
<name>A0AA42J389_9FIRM</name>
<evidence type="ECO:0000313" key="5">
    <source>
        <dbReference type="Proteomes" id="UP001169242"/>
    </source>
</evidence>
<dbReference type="Pfam" id="PF13421">
    <property type="entry name" value="Band_7_1"/>
    <property type="match status" value="1"/>
</dbReference>
<dbReference type="RefSeq" id="WP_053985506.1">
    <property type="nucleotide sequence ID" value="NZ_JAQIFT010000068.1"/>
</dbReference>
<dbReference type="SUPFAM" id="SSF117892">
    <property type="entry name" value="Band 7/SPFH domain"/>
    <property type="match status" value="1"/>
</dbReference>
<dbReference type="AlphaFoldDB" id="A0AA42J389"/>
<gene>
    <name evidence="4" type="ORF">PBV87_20525</name>
</gene>
<dbReference type="PANTHER" id="PTHR37826:SF2">
    <property type="entry name" value="ZINC-RIBBON DOMAIN-CONTAINING PROTEIN"/>
    <property type="match status" value="1"/>
</dbReference>
<dbReference type="EMBL" id="JAQIFT010000068">
    <property type="protein sequence ID" value="MDA3733863.1"/>
    <property type="molecule type" value="Genomic_DNA"/>
</dbReference>
<feature type="compositionally biased region" description="Low complexity" evidence="1">
    <location>
        <begin position="296"/>
        <end position="314"/>
    </location>
</feature>
<dbReference type="CDD" id="cd03408">
    <property type="entry name" value="SPFH_like_u1"/>
    <property type="match status" value="1"/>
</dbReference>
<dbReference type="Proteomes" id="UP001169242">
    <property type="component" value="Unassembled WGS sequence"/>
</dbReference>
<reference evidence="4" key="1">
    <citation type="journal article" date="2023" name="Int. J. Syst. Evol. Microbiol.">
        <title>&lt;i&gt;Holtiella tumoricola&lt;/i&gt; gen. nov. sp. nov., isolated from a human clinical sample.</title>
        <authorList>
            <person name="Allen-Vercoe E."/>
            <person name="Daigneault M.C."/>
            <person name="Vancuren S.J."/>
            <person name="Cochrane K."/>
            <person name="O'Neal L.L."/>
            <person name="Sankaranarayanan K."/>
            <person name="Lawson P.A."/>
        </authorList>
    </citation>
    <scope>NUCLEOTIDE SEQUENCE</scope>
    <source>
        <strain evidence="4">CC70A</strain>
    </source>
</reference>
<dbReference type="InterPro" id="IPR033880">
    <property type="entry name" value="SPFH_YdjI"/>
</dbReference>